<evidence type="ECO:0000313" key="11">
    <source>
        <dbReference type="EMBL" id="KAL3784832.1"/>
    </source>
</evidence>
<sequence length="381" mass="40413">MSTSIGPMKLTLAAGVATAVASWACYTSAFGGNAGVRPRRESARRRRIGNDDDEDDDDGSGVRGHFEVPPEILEGNCECREEVALAVRLALEAGRNMTRHLETRGTAHENPSDLDISTKSNPSDLATAIDVMNEDHIAREIGIRFPSHRIIGEESTGSGGIVDPIDPDGETTWIIDPIDGTTNFASGLPLCCVSIGVCVRGRPHAGVVYSPATDELYVAVRGMGAYRNGVRISGCAGDKAARTLSDSVVGFEFGYACAEEGGIDRMTNAVGRLLRHGVRATRSLGSGVLDLCYVASGRLDVVYSGLAEEGWKPWDYCAGLVVATEAGCTMTHLLPRSGGDFVDGGTGEIARGYEFNLLTKSVICGVNAELVEETRRVVLGM</sequence>
<proteinExistence type="inferred from homology"/>
<dbReference type="CDD" id="cd01639">
    <property type="entry name" value="IMPase"/>
    <property type="match status" value="1"/>
</dbReference>
<gene>
    <name evidence="11" type="ORF">ACHAW5_009051</name>
</gene>
<dbReference type="Pfam" id="PF00459">
    <property type="entry name" value="Inositol_P"/>
    <property type="match status" value="1"/>
</dbReference>
<comment type="similarity">
    <text evidence="3 8">Belongs to the inositol monophosphatase superfamily.</text>
</comment>
<comment type="caution">
    <text evidence="11">The sequence shown here is derived from an EMBL/GenBank/DDBJ whole genome shotgun (WGS) entry which is preliminary data.</text>
</comment>
<feature type="binding site" evidence="7">
    <location>
        <position position="153"/>
    </location>
    <ligand>
        <name>Mg(2+)</name>
        <dbReference type="ChEBI" id="CHEBI:18420"/>
        <label>1</label>
        <note>catalytic</note>
    </ligand>
</feature>
<dbReference type="InterPro" id="IPR020583">
    <property type="entry name" value="Inositol_monoP_metal-BS"/>
</dbReference>
<dbReference type="SUPFAM" id="SSF56655">
    <property type="entry name" value="Carbohydrate phosphatase"/>
    <property type="match status" value="1"/>
</dbReference>
<dbReference type="AlphaFoldDB" id="A0ABD3PB09"/>
<feature type="chain" id="PRO_5044897097" description="Inositol-1-monophosphatase" evidence="10">
    <location>
        <begin position="30"/>
        <end position="381"/>
    </location>
</feature>
<keyword evidence="10" id="KW-0732">Signal</keyword>
<feature type="binding site" evidence="7">
    <location>
        <position position="179"/>
    </location>
    <ligand>
        <name>Mg(2+)</name>
        <dbReference type="ChEBI" id="CHEBI:18420"/>
        <label>1</label>
        <note>catalytic</note>
    </ligand>
</feature>
<evidence type="ECO:0000256" key="6">
    <source>
        <dbReference type="ARBA" id="ARBA00022842"/>
    </source>
</evidence>
<evidence type="ECO:0000256" key="9">
    <source>
        <dbReference type="SAM" id="MobiDB-lite"/>
    </source>
</evidence>
<evidence type="ECO:0000256" key="2">
    <source>
        <dbReference type="ARBA" id="ARBA00001946"/>
    </source>
</evidence>
<dbReference type="Gene3D" id="3.40.190.80">
    <property type="match status" value="1"/>
</dbReference>
<dbReference type="GO" id="GO:0046872">
    <property type="term" value="F:metal ion binding"/>
    <property type="evidence" value="ECO:0007669"/>
    <property type="project" value="UniProtKB-KW"/>
</dbReference>
<evidence type="ECO:0000313" key="12">
    <source>
        <dbReference type="Proteomes" id="UP001530315"/>
    </source>
</evidence>
<evidence type="ECO:0000256" key="8">
    <source>
        <dbReference type="RuleBase" id="RU364068"/>
    </source>
</evidence>
<evidence type="ECO:0000256" key="1">
    <source>
        <dbReference type="ARBA" id="ARBA00001033"/>
    </source>
</evidence>
<dbReference type="InterPro" id="IPR000760">
    <property type="entry name" value="Inositol_monophosphatase-like"/>
</dbReference>
<accession>A0ABD3PB09</accession>
<comment type="cofactor">
    <cofactor evidence="2 7 8">
        <name>Mg(2+)</name>
        <dbReference type="ChEBI" id="CHEBI:18420"/>
    </cofactor>
</comment>
<keyword evidence="12" id="KW-1185">Reference proteome</keyword>
<feature type="signal peptide" evidence="10">
    <location>
        <begin position="1"/>
        <end position="29"/>
    </location>
</feature>
<dbReference type="Gene3D" id="3.30.540.10">
    <property type="entry name" value="Fructose-1,6-Bisphosphatase, subunit A, domain 1"/>
    <property type="match status" value="1"/>
</dbReference>
<dbReference type="GO" id="GO:0052834">
    <property type="term" value="F:inositol monophosphate phosphatase activity"/>
    <property type="evidence" value="ECO:0007669"/>
    <property type="project" value="UniProtKB-EC"/>
</dbReference>
<keyword evidence="5 8" id="KW-0378">Hydrolase</keyword>
<dbReference type="PANTHER" id="PTHR20854:SF4">
    <property type="entry name" value="INOSITOL-1-MONOPHOSPHATASE-RELATED"/>
    <property type="match status" value="1"/>
</dbReference>
<feature type="region of interest" description="Disordered" evidence="9">
    <location>
        <begin position="34"/>
        <end position="67"/>
    </location>
</feature>
<dbReference type="PANTHER" id="PTHR20854">
    <property type="entry name" value="INOSITOL MONOPHOSPHATASE"/>
    <property type="match status" value="1"/>
</dbReference>
<comment type="pathway">
    <text evidence="8">Polyol metabolism; myo-inositol biosynthesis; myo-inositol from D-glucose 6-phosphate: step 2/2.</text>
</comment>
<feature type="binding site" evidence="7">
    <location>
        <position position="178"/>
    </location>
    <ligand>
        <name>Mg(2+)</name>
        <dbReference type="ChEBI" id="CHEBI:18420"/>
        <label>1</label>
        <note>catalytic</note>
    </ligand>
</feature>
<evidence type="ECO:0000256" key="3">
    <source>
        <dbReference type="ARBA" id="ARBA00009759"/>
    </source>
</evidence>
<keyword evidence="6 7" id="KW-0460">Magnesium</keyword>
<protein>
    <recommendedName>
        <fullName evidence="8">Inositol-1-monophosphatase</fullName>
        <ecNumber evidence="8">3.1.3.25</ecNumber>
    </recommendedName>
</protein>
<feature type="binding site" evidence="7">
    <location>
        <position position="315"/>
    </location>
    <ligand>
        <name>Mg(2+)</name>
        <dbReference type="ChEBI" id="CHEBI:18420"/>
        <label>1</label>
        <note>catalytic</note>
    </ligand>
</feature>
<evidence type="ECO:0000256" key="7">
    <source>
        <dbReference type="PIRSR" id="PIRSR600760-2"/>
    </source>
</evidence>
<evidence type="ECO:0000256" key="10">
    <source>
        <dbReference type="SAM" id="SignalP"/>
    </source>
</evidence>
<evidence type="ECO:0000256" key="4">
    <source>
        <dbReference type="ARBA" id="ARBA00022723"/>
    </source>
</evidence>
<keyword evidence="4 7" id="KW-0479">Metal-binding</keyword>
<name>A0ABD3PB09_9STRA</name>
<organism evidence="11 12">
    <name type="scientific">Stephanodiscus triporus</name>
    <dbReference type="NCBI Taxonomy" id="2934178"/>
    <lineage>
        <taxon>Eukaryota</taxon>
        <taxon>Sar</taxon>
        <taxon>Stramenopiles</taxon>
        <taxon>Ochrophyta</taxon>
        <taxon>Bacillariophyta</taxon>
        <taxon>Coscinodiscophyceae</taxon>
        <taxon>Thalassiosirophycidae</taxon>
        <taxon>Stephanodiscales</taxon>
        <taxon>Stephanodiscaceae</taxon>
        <taxon>Stephanodiscus</taxon>
    </lineage>
</organism>
<feature type="binding site" evidence="7">
    <location>
        <position position="176"/>
    </location>
    <ligand>
        <name>Mg(2+)</name>
        <dbReference type="ChEBI" id="CHEBI:18420"/>
        <label>1</label>
        <note>catalytic</note>
    </ligand>
</feature>
<dbReference type="InterPro" id="IPR033942">
    <property type="entry name" value="IMPase"/>
</dbReference>
<dbReference type="EMBL" id="JALLAZ020000914">
    <property type="protein sequence ID" value="KAL3784832.1"/>
    <property type="molecule type" value="Genomic_DNA"/>
</dbReference>
<dbReference type="FunFam" id="3.30.540.10:FF:000003">
    <property type="entry name" value="Inositol-1-monophosphatase"/>
    <property type="match status" value="1"/>
</dbReference>
<dbReference type="PROSITE" id="PS00629">
    <property type="entry name" value="IMP_1"/>
    <property type="match status" value="1"/>
</dbReference>
<evidence type="ECO:0000256" key="5">
    <source>
        <dbReference type="ARBA" id="ARBA00022801"/>
    </source>
</evidence>
<comment type="catalytic activity">
    <reaction evidence="1 8">
        <text>a myo-inositol phosphate + H2O = myo-inositol + phosphate</text>
        <dbReference type="Rhea" id="RHEA:24056"/>
        <dbReference type="ChEBI" id="CHEBI:15377"/>
        <dbReference type="ChEBI" id="CHEBI:17268"/>
        <dbReference type="ChEBI" id="CHEBI:43474"/>
        <dbReference type="ChEBI" id="CHEBI:84139"/>
        <dbReference type="EC" id="3.1.3.25"/>
    </reaction>
</comment>
<dbReference type="Proteomes" id="UP001530315">
    <property type="component" value="Unassembled WGS sequence"/>
</dbReference>
<reference evidence="11 12" key="1">
    <citation type="submission" date="2024-10" db="EMBL/GenBank/DDBJ databases">
        <title>Updated reference genomes for cyclostephanoid diatoms.</title>
        <authorList>
            <person name="Roberts W.R."/>
            <person name="Alverson A.J."/>
        </authorList>
    </citation>
    <scope>NUCLEOTIDE SEQUENCE [LARGE SCALE GENOMIC DNA]</scope>
    <source>
        <strain evidence="11 12">AJA276-08</strain>
    </source>
</reference>
<dbReference type="PRINTS" id="PR00377">
    <property type="entry name" value="IMPHPHTASES"/>
</dbReference>
<dbReference type="EC" id="3.1.3.25" evidence="8"/>